<accession>A0A024QC35</accession>
<dbReference type="Proteomes" id="UP000028875">
    <property type="component" value="Unassembled WGS sequence"/>
</dbReference>
<keyword evidence="2" id="KW-1185">Reference proteome</keyword>
<reference evidence="1 2" key="1">
    <citation type="submission" date="2014-03" db="EMBL/GenBank/DDBJ databases">
        <authorList>
            <person name="Urmite Genomes U."/>
        </authorList>
    </citation>
    <scope>NUCLEOTIDE SEQUENCE [LARGE SCALE GENOMIC DNA]</scope>
    <source>
        <strain evidence="1 2">Vm-5</strain>
    </source>
</reference>
<name>A0A024QC35_9BACI</name>
<dbReference type="AlphaFoldDB" id="A0A024QC35"/>
<sequence>MRSPEKQWYAHNHNQVFGVNLHRFMELEGNTSHMEIAQELGISLGEVKMLKKKINRA</sequence>
<comment type="caution">
    <text evidence="1">The sequence shown here is derived from an EMBL/GenBank/DDBJ whole genome shotgun (WGS) entry which is preliminary data.</text>
</comment>
<dbReference type="eggNOG" id="ENOG50331EI">
    <property type="taxonomic scope" value="Bacteria"/>
</dbReference>
<dbReference type="STRING" id="1462526.BN990_01773"/>
<evidence type="ECO:0000313" key="1">
    <source>
        <dbReference type="EMBL" id="CDQ39471.1"/>
    </source>
</evidence>
<proteinExistence type="predicted"/>
<protein>
    <recommendedName>
        <fullName evidence="3">RNA polymerase subunit sigma-70</fullName>
    </recommendedName>
</protein>
<dbReference type="RefSeq" id="WP_021291012.1">
    <property type="nucleotide sequence ID" value="NZ_BNER01000002.1"/>
</dbReference>
<evidence type="ECO:0000313" key="2">
    <source>
        <dbReference type="Proteomes" id="UP000028875"/>
    </source>
</evidence>
<dbReference type="EMBL" id="CCDP010000001">
    <property type="protein sequence ID" value="CDQ39471.1"/>
    <property type="molecule type" value="Genomic_DNA"/>
</dbReference>
<reference evidence="2" key="2">
    <citation type="submission" date="2014-05" db="EMBL/GenBank/DDBJ databases">
        <title>Draft genome sequence of Virgibacillus massiliensis Vm-5.</title>
        <authorList>
            <person name="Khelaifia S."/>
            <person name="Croce O."/>
            <person name="Lagier J.C."/>
            <person name="Raoult D."/>
        </authorList>
    </citation>
    <scope>NUCLEOTIDE SEQUENCE [LARGE SCALE GENOMIC DNA]</scope>
    <source>
        <strain evidence="2">Vm-5</strain>
    </source>
</reference>
<gene>
    <name evidence="1" type="ORF">BN990_01773</name>
</gene>
<organism evidence="1 2">
    <name type="scientific">Virgibacillus massiliensis</name>
    <dbReference type="NCBI Taxonomy" id="1462526"/>
    <lineage>
        <taxon>Bacteria</taxon>
        <taxon>Bacillati</taxon>
        <taxon>Bacillota</taxon>
        <taxon>Bacilli</taxon>
        <taxon>Bacillales</taxon>
        <taxon>Bacillaceae</taxon>
        <taxon>Virgibacillus</taxon>
    </lineage>
</organism>
<evidence type="ECO:0008006" key="3">
    <source>
        <dbReference type="Google" id="ProtNLM"/>
    </source>
</evidence>